<sequence>MTLVLLAAGLRSDASHKPPRGLIAFIGTGVATRDESFAKFEAALRQRHPELARSFDLGLFRASAGDDAGIRDAVGRALQAHARLLVTPTGRTSTVAARLAKGTPLVFATYSDPIASGVRDAMQTSSMATTGVALADQLHAKRLEILRDALPHLREVAVLADRDWVQEYDPDNRLGRMAAHIGLRTTVVLAENISELEALMTDPATRRFDAWYIPPTYIAYLAQRQLIAHLKRLGKPAMHATVGEVEAGAAMAYAQDSAFAYDALADLAARVCQGEFAGAIPVQTPQRFTLALRTDAGDRIAPAVVRRADRVY</sequence>
<protein>
    <submittedName>
        <fullName evidence="1">ABC-type uncharacterized transport system substrate-binding protein</fullName>
    </submittedName>
</protein>
<dbReference type="PANTHER" id="PTHR35271">
    <property type="entry name" value="ABC TRANSPORTER, SUBSTRATE-BINDING LIPOPROTEIN-RELATED"/>
    <property type="match status" value="1"/>
</dbReference>
<dbReference type="EMBL" id="JAVDXQ010000003">
    <property type="protein sequence ID" value="MDR7296731.1"/>
    <property type="molecule type" value="Genomic_DNA"/>
</dbReference>
<dbReference type="Pfam" id="PF04392">
    <property type="entry name" value="ABC_sub_bind"/>
    <property type="match status" value="1"/>
</dbReference>
<evidence type="ECO:0000313" key="1">
    <source>
        <dbReference type="EMBL" id="MDR7296731.1"/>
    </source>
</evidence>
<dbReference type="InterPro" id="IPR007487">
    <property type="entry name" value="ABC_transpt-TYRBP-like"/>
</dbReference>
<dbReference type="Proteomes" id="UP001180536">
    <property type="component" value="Unassembled WGS sequence"/>
</dbReference>
<dbReference type="PANTHER" id="PTHR35271:SF1">
    <property type="entry name" value="ABC TRANSPORTER, SUBSTRATE-BINDING LIPOPROTEIN"/>
    <property type="match status" value="1"/>
</dbReference>
<accession>A0ABU1Z9K4</accession>
<organism evidence="1 2">
    <name type="scientific">Pelomonas aquatica</name>
    <dbReference type="NCBI Taxonomy" id="431058"/>
    <lineage>
        <taxon>Bacteria</taxon>
        <taxon>Pseudomonadati</taxon>
        <taxon>Pseudomonadota</taxon>
        <taxon>Betaproteobacteria</taxon>
        <taxon>Burkholderiales</taxon>
        <taxon>Sphaerotilaceae</taxon>
        <taxon>Roseateles</taxon>
    </lineage>
</organism>
<reference evidence="1 2" key="1">
    <citation type="submission" date="2023-07" db="EMBL/GenBank/DDBJ databases">
        <title>Sorghum-associated microbial communities from plants grown in Nebraska, USA.</title>
        <authorList>
            <person name="Schachtman D."/>
        </authorList>
    </citation>
    <scope>NUCLEOTIDE SEQUENCE [LARGE SCALE GENOMIC DNA]</scope>
    <source>
        <strain evidence="1 2">BE310</strain>
    </source>
</reference>
<proteinExistence type="predicted"/>
<comment type="caution">
    <text evidence="1">The sequence shown here is derived from an EMBL/GenBank/DDBJ whole genome shotgun (WGS) entry which is preliminary data.</text>
</comment>
<gene>
    <name evidence="1" type="ORF">J2X16_002078</name>
</gene>
<name>A0ABU1Z9K4_9BURK</name>
<evidence type="ECO:0000313" key="2">
    <source>
        <dbReference type="Proteomes" id="UP001180536"/>
    </source>
</evidence>
<keyword evidence="2" id="KW-1185">Reference proteome</keyword>
<dbReference type="Gene3D" id="3.40.50.2300">
    <property type="match status" value="2"/>
</dbReference>